<feature type="non-terminal residue" evidence="2">
    <location>
        <position position="1"/>
    </location>
</feature>
<dbReference type="Proteomes" id="UP000324800">
    <property type="component" value="Unassembled WGS sequence"/>
</dbReference>
<feature type="region of interest" description="Disordered" evidence="1">
    <location>
        <begin position="1"/>
        <end position="22"/>
    </location>
</feature>
<evidence type="ECO:0000313" key="3">
    <source>
        <dbReference type="Proteomes" id="UP000324800"/>
    </source>
</evidence>
<name>A0A5J4TB10_9EUKA</name>
<accession>A0A5J4TB10</accession>
<reference evidence="2 3" key="1">
    <citation type="submission" date="2019-03" db="EMBL/GenBank/DDBJ databases">
        <title>Single cell metagenomics reveals metabolic interactions within the superorganism composed of flagellate Streblomastix strix and complex community of Bacteroidetes bacteria on its surface.</title>
        <authorList>
            <person name="Treitli S.C."/>
            <person name="Kolisko M."/>
            <person name="Husnik F."/>
            <person name="Keeling P."/>
            <person name="Hampl V."/>
        </authorList>
    </citation>
    <scope>NUCLEOTIDE SEQUENCE [LARGE SCALE GENOMIC DNA]</scope>
    <source>
        <strain evidence="2">ST1C</strain>
    </source>
</reference>
<protein>
    <submittedName>
        <fullName evidence="2">Uncharacterized protein</fullName>
    </submittedName>
</protein>
<comment type="caution">
    <text evidence="2">The sequence shown here is derived from an EMBL/GenBank/DDBJ whole genome shotgun (WGS) entry which is preliminary data.</text>
</comment>
<dbReference type="EMBL" id="SNRW01035171">
    <property type="protein sequence ID" value="KAA6355102.1"/>
    <property type="molecule type" value="Genomic_DNA"/>
</dbReference>
<proteinExistence type="predicted"/>
<evidence type="ECO:0000256" key="1">
    <source>
        <dbReference type="SAM" id="MobiDB-lite"/>
    </source>
</evidence>
<organism evidence="2 3">
    <name type="scientific">Streblomastix strix</name>
    <dbReference type="NCBI Taxonomy" id="222440"/>
    <lineage>
        <taxon>Eukaryota</taxon>
        <taxon>Metamonada</taxon>
        <taxon>Preaxostyla</taxon>
        <taxon>Oxymonadida</taxon>
        <taxon>Streblomastigidae</taxon>
        <taxon>Streblomastix</taxon>
    </lineage>
</organism>
<gene>
    <name evidence="2" type="ORF">EZS28_049371</name>
</gene>
<evidence type="ECO:0000313" key="2">
    <source>
        <dbReference type="EMBL" id="KAA6355102.1"/>
    </source>
</evidence>
<dbReference type="AlphaFoldDB" id="A0A5J4TB10"/>
<sequence>GWTARGSIQSLRPSMAVSQQRG</sequence>